<dbReference type="Proteomes" id="UP000014974">
    <property type="component" value="Unassembled WGS sequence"/>
</dbReference>
<organism evidence="1 2">
    <name type="scientific">Cyclobacterium qasimii M12-11B</name>
    <dbReference type="NCBI Taxonomy" id="641524"/>
    <lineage>
        <taxon>Bacteria</taxon>
        <taxon>Pseudomonadati</taxon>
        <taxon>Bacteroidota</taxon>
        <taxon>Cytophagia</taxon>
        <taxon>Cytophagales</taxon>
        <taxon>Cyclobacteriaceae</taxon>
        <taxon>Cyclobacterium</taxon>
    </lineage>
</organism>
<evidence type="ECO:0000313" key="2">
    <source>
        <dbReference type="Proteomes" id="UP000014974"/>
    </source>
</evidence>
<evidence type="ECO:0000313" key="1">
    <source>
        <dbReference type="EMBL" id="EPR66421.1"/>
    </source>
</evidence>
<proteinExistence type="predicted"/>
<reference evidence="1 2" key="1">
    <citation type="journal article" date="2013" name="Genome Announc.">
        <title>Draft Genome Sequence of Cyclobacterium qasimii Strain M12-11BT, Isolated from Arctic Marine Sediment.</title>
        <authorList>
            <person name="Shivaji S."/>
            <person name="Ara S."/>
            <person name="Singh A."/>
            <person name="Kumar Pinnaka A."/>
        </authorList>
    </citation>
    <scope>NUCLEOTIDE SEQUENCE [LARGE SCALE GENOMIC DNA]</scope>
    <source>
        <strain evidence="1 2">M12-11B</strain>
    </source>
</reference>
<dbReference type="AlphaFoldDB" id="S7V929"/>
<name>S7V929_9BACT</name>
<gene>
    <name evidence="1" type="ORF">ADICYQ_4555</name>
</gene>
<dbReference type="EMBL" id="ATNM01000147">
    <property type="protein sequence ID" value="EPR66421.1"/>
    <property type="molecule type" value="Genomic_DNA"/>
</dbReference>
<accession>S7V929</accession>
<comment type="caution">
    <text evidence="1">The sequence shown here is derived from an EMBL/GenBank/DDBJ whole genome shotgun (WGS) entry which is preliminary data.</text>
</comment>
<dbReference type="STRING" id="641524.ADICYQ_4555"/>
<protein>
    <submittedName>
        <fullName evidence="1">Uncharacterized protein</fullName>
    </submittedName>
</protein>
<sequence length="38" mass="4508">MTAVINFEVEKKWDKNGCLNLPEFYFLASLENYTVNYC</sequence>